<feature type="transmembrane region" description="Helical" evidence="8">
    <location>
        <begin position="277"/>
        <end position="299"/>
    </location>
</feature>
<keyword evidence="3 8" id="KW-0812">Transmembrane</keyword>
<name>A0A671WC77_SPAAU</name>
<dbReference type="PANTHER" id="PTHR45813:SF2">
    <property type="entry name" value="ADHESION G-PROTEIN COUPLED RECEPTOR F3"/>
    <property type="match status" value="1"/>
</dbReference>
<dbReference type="Pfam" id="PF01825">
    <property type="entry name" value="GPS"/>
    <property type="match status" value="1"/>
</dbReference>
<dbReference type="InterPro" id="IPR057244">
    <property type="entry name" value="GAIN_B"/>
</dbReference>
<evidence type="ECO:0000259" key="9">
    <source>
        <dbReference type="PROSITE" id="PS50221"/>
    </source>
</evidence>
<proteinExistence type="inferred from homology"/>
<dbReference type="InterPro" id="IPR017981">
    <property type="entry name" value="GPCR_2-like_7TM"/>
</dbReference>
<dbReference type="PANTHER" id="PTHR45813">
    <property type="entry name" value="IG-LIKE DOMAIN-CONTAINING PROTEIN"/>
    <property type="match status" value="1"/>
</dbReference>
<dbReference type="Gene3D" id="2.60.220.50">
    <property type="match status" value="1"/>
</dbReference>
<dbReference type="Pfam" id="PF00002">
    <property type="entry name" value="7tm_2"/>
    <property type="match status" value="1"/>
</dbReference>
<dbReference type="Gene3D" id="1.20.1070.10">
    <property type="entry name" value="Rhodopsin 7-helix transmembrane proteins"/>
    <property type="match status" value="1"/>
</dbReference>
<reference evidence="12" key="2">
    <citation type="submission" date="2025-08" db="UniProtKB">
        <authorList>
            <consortium name="Ensembl"/>
        </authorList>
    </citation>
    <scope>IDENTIFICATION</scope>
</reference>
<reference evidence="12" key="1">
    <citation type="submission" date="2021-04" db="EMBL/GenBank/DDBJ databases">
        <authorList>
            <consortium name="Wellcome Sanger Institute Data Sharing"/>
        </authorList>
    </citation>
    <scope>NUCLEOTIDE SEQUENCE [LARGE SCALE GENOMIC DNA]</scope>
</reference>
<feature type="transmembrane region" description="Helical" evidence="8">
    <location>
        <begin position="372"/>
        <end position="396"/>
    </location>
</feature>
<reference evidence="12" key="3">
    <citation type="submission" date="2025-09" db="UniProtKB">
        <authorList>
            <consortium name="Ensembl"/>
        </authorList>
    </citation>
    <scope>IDENTIFICATION</scope>
</reference>
<dbReference type="InterPro" id="IPR017452">
    <property type="entry name" value="GPCR_Rhodpsn_7TM"/>
</dbReference>
<evidence type="ECO:0000259" key="11">
    <source>
        <dbReference type="PROSITE" id="PS50262"/>
    </source>
</evidence>
<dbReference type="AlphaFoldDB" id="A0A671WC77"/>
<evidence type="ECO:0000256" key="2">
    <source>
        <dbReference type="ARBA" id="ARBA00007343"/>
    </source>
</evidence>
<protein>
    <recommendedName>
        <fullName evidence="14">Adhesion G protein-coupled receptor F3b</fullName>
    </recommendedName>
</protein>
<feature type="transmembrane region" description="Helical" evidence="8">
    <location>
        <begin position="171"/>
        <end position="195"/>
    </location>
</feature>
<dbReference type="InParanoid" id="A0A671WC77"/>
<dbReference type="OMA" id="GCKWGGA"/>
<evidence type="ECO:0000256" key="7">
    <source>
        <dbReference type="ARBA" id="ARBA00023180"/>
    </source>
</evidence>
<organism evidence="12 13">
    <name type="scientific">Sparus aurata</name>
    <name type="common">Gilthead sea bream</name>
    <dbReference type="NCBI Taxonomy" id="8175"/>
    <lineage>
        <taxon>Eukaryota</taxon>
        <taxon>Metazoa</taxon>
        <taxon>Chordata</taxon>
        <taxon>Craniata</taxon>
        <taxon>Vertebrata</taxon>
        <taxon>Euteleostomi</taxon>
        <taxon>Actinopterygii</taxon>
        <taxon>Neopterygii</taxon>
        <taxon>Teleostei</taxon>
        <taxon>Neoteleostei</taxon>
        <taxon>Acanthomorphata</taxon>
        <taxon>Eupercaria</taxon>
        <taxon>Spariformes</taxon>
        <taxon>Sparidae</taxon>
        <taxon>Sparus</taxon>
    </lineage>
</organism>
<accession>A0A671WC77</accession>
<evidence type="ECO:0000256" key="8">
    <source>
        <dbReference type="SAM" id="Phobius"/>
    </source>
</evidence>
<evidence type="ECO:0000256" key="6">
    <source>
        <dbReference type="ARBA" id="ARBA00023157"/>
    </source>
</evidence>
<dbReference type="GeneTree" id="ENSGT00940000154603"/>
<dbReference type="GO" id="GO:0004930">
    <property type="term" value="F:G protein-coupled receptor activity"/>
    <property type="evidence" value="ECO:0007669"/>
    <property type="project" value="InterPro"/>
</dbReference>
<evidence type="ECO:0000256" key="5">
    <source>
        <dbReference type="ARBA" id="ARBA00023136"/>
    </source>
</evidence>
<feature type="domain" description="G-protein coupled receptors family 2 profile 2" evidence="10">
    <location>
        <begin position="166"/>
        <end position="415"/>
    </location>
</feature>
<keyword evidence="4 8" id="KW-1133">Transmembrane helix</keyword>
<feature type="transmembrane region" description="Helical" evidence="8">
    <location>
        <begin position="245"/>
        <end position="265"/>
    </location>
</feature>
<comment type="subcellular location">
    <subcellularLocation>
        <location evidence="1">Membrane</location>
        <topology evidence="1">Multi-pass membrane protein</topology>
    </subcellularLocation>
</comment>
<sequence>MAERYLSSVERIIQVADIQDIPQQKKKKKNIEVDSYNCSEWTNCTNKVFGVTVDLKDREPGSVKTAGFKELEKYLPNSDKEFEPNSIIVSTTTEREPSDEVEVTLNFVLHRPRPPNVEIKCVAWDNNSRGWSETGCEWKGEGVCVCRHLSSFAILMSKFPLDIPGIDKVTYAVLAISVVSLVLSLAIELTVWVAVVKTSTLYLRHTAHVNISLCLLVADLCFLASSRPKDISPLWCKTVVVLKHFCYLAMFFWMFCLSATLLHQAVFPFHSVSKKNYLKFALVVGYVCPLLIVTITFLANQGGAEGYYYSRETCWLVYTRLWVGSIHTFVLPVGVIVFINIFSMMVVILKLVDRIKVVEASRDKEKTASMTVLRSVIFLTPVFGVTWIFGFAVMLLDLTAGPIAYVVNYIFTLLNGLQIVWKITSSSKPQIVVYYTLINVQIKKKKKNVYFLILKGGGPFRVFMLS</sequence>
<dbReference type="Proteomes" id="UP000472265">
    <property type="component" value="Chromosome 16"/>
</dbReference>
<dbReference type="SUPFAM" id="SSF81321">
    <property type="entry name" value="Family A G protein-coupled receptor-like"/>
    <property type="match status" value="1"/>
</dbReference>
<evidence type="ECO:0000259" key="10">
    <source>
        <dbReference type="PROSITE" id="PS50261"/>
    </source>
</evidence>
<dbReference type="Ensembl" id="ENSSAUT00010037455.1">
    <property type="protein sequence ID" value="ENSSAUP00010035557.1"/>
    <property type="gene ID" value="ENSSAUG00010015050.1"/>
</dbReference>
<feature type="transmembrane region" description="Helical" evidence="8">
    <location>
        <begin position="329"/>
        <end position="352"/>
    </location>
</feature>
<dbReference type="GO" id="GO:0007166">
    <property type="term" value="P:cell surface receptor signaling pathway"/>
    <property type="evidence" value="ECO:0007669"/>
    <property type="project" value="InterPro"/>
</dbReference>
<evidence type="ECO:0000313" key="12">
    <source>
        <dbReference type="Ensembl" id="ENSSAUP00010035557.1"/>
    </source>
</evidence>
<comment type="similarity">
    <text evidence="2">Belongs to the G-protein coupled receptor 2 family. Adhesion G-protein coupled receptor (ADGR) subfamily.</text>
</comment>
<dbReference type="GO" id="GO:0007189">
    <property type="term" value="P:adenylate cyclase-activating G protein-coupled receptor signaling pathway"/>
    <property type="evidence" value="ECO:0007669"/>
    <property type="project" value="TreeGrafter"/>
</dbReference>
<keyword evidence="13" id="KW-1185">Reference proteome</keyword>
<feature type="transmembrane region" description="Helical" evidence="8">
    <location>
        <begin position="402"/>
        <end position="421"/>
    </location>
</feature>
<dbReference type="InterPro" id="IPR046338">
    <property type="entry name" value="GAIN_dom_sf"/>
</dbReference>
<dbReference type="InterPro" id="IPR000832">
    <property type="entry name" value="GPCR_2_secretin-like"/>
</dbReference>
<keyword evidence="7" id="KW-0325">Glycoprotein</keyword>
<evidence type="ECO:0008006" key="14">
    <source>
        <dbReference type="Google" id="ProtNLM"/>
    </source>
</evidence>
<keyword evidence="5 8" id="KW-0472">Membrane</keyword>
<dbReference type="SMART" id="SM00303">
    <property type="entry name" value="GPS"/>
    <property type="match status" value="1"/>
</dbReference>
<feature type="domain" description="G-protein coupled receptors family 1 profile" evidence="11">
    <location>
        <begin position="175"/>
        <end position="432"/>
    </location>
</feature>
<keyword evidence="6" id="KW-1015">Disulfide bond</keyword>
<dbReference type="InterPro" id="IPR000203">
    <property type="entry name" value="GPS"/>
</dbReference>
<evidence type="ECO:0000313" key="13">
    <source>
        <dbReference type="Proteomes" id="UP000472265"/>
    </source>
</evidence>
<dbReference type="GO" id="GO:0016020">
    <property type="term" value="C:membrane"/>
    <property type="evidence" value="ECO:0007669"/>
    <property type="project" value="UniProtKB-SubCell"/>
</dbReference>
<dbReference type="PROSITE" id="PS50262">
    <property type="entry name" value="G_PROTEIN_RECEP_F1_2"/>
    <property type="match status" value="1"/>
</dbReference>
<dbReference type="PROSITE" id="PS50221">
    <property type="entry name" value="GAIN_B"/>
    <property type="match status" value="1"/>
</dbReference>
<dbReference type="PROSITE" id="PS50261">
    <property type="entry name" value="G_PROTEIN_RECEP_F2_4"/>
    <property type="match status" value="1"/>
</dbReference>
<dbReference type="InterPro" id="IPR051587">
    <property type="entry name" value="Adhesion_GPCR"/>
</dbReference>
<evidence type="ECO:0000256" key="4">
    <source>
        <dbReference type="ARBA" id="ARBA00022989"/>
    </source>
</evidence>
<feature type="domain" description="GAIN-B" evidence="9">
    <location>
        <begin position="22"/>
        <end position="162"/>
    </location>
</feature>
<evidence type="ECO:0000256" key="3">
    <source>
        <dbReference type="ARBA" id="ARBA00022692"/>
    </source>
</evidence>
<evidence type="ECO:0000256" key="1">
    <source>
        <dbReference type="ARBA" id="ARBA00004141"/>
    </source>
</evidence>